<dbReference type="AlphaFoldDB" id="A0A6P6JIN7"/>
<dbReference type="RefSeq" id="XP_026059553.1">
    <property type="nucleotide sequence ID" value="XM_026203768.1"/>
</dbReference>
<dbReference type="OrthoDB" id="8806090at2759"/>
<feature type="compositionally biased region" description="Polar residues" evidence="1">
    <location>
        <begin position="102"/>
        <end position="122"/>
    </location>
</feature>
<organism evidence="2 3">
    <name type="scientific">Carassius auratus</name>
    <name type="common">Goldfish</name>
    <dbReference type="NCBI Taxonomy" id="7957"/>
    <lineage>
        <taxon>Eukaryota</taxon>
        <taxon>Metazoa</taxon>
        <taxon>Chordata</taxon>
        <taxon>Craniata</taxon>
        <taxon>Vertebrata</taxon>
        <taxon>Euteleostomi</taxon>
        <taxon>Actinopterygii</taxon>
        <taxon>Neopterygii</taxon>
        <taxon>Teleostei</taxon>
        <taxon>Ostariophysi</taxon>
        <taxon>Cypriniformes</taxon>
        <taxon>Cyprinidae</taxon>
        <taxon>Cyprininae</taxon>
        <taxon>Carassius</taxon>
    </lineage>
</organism>
<name>A0A6P6JIN7_CARAU</name>
<evidence type="ECO:0000313" key="4">
    <source>
        <dbReference type="RefSeq" id="XP_026059552.1"/>
    </source>
</evidence>
<evidence type="ECO:0000256" key="1">
    <source>
        <dbReference type="SAM" id="MobiDB-lite"/>
    </source>
</evidence>
<dbReference type="PANTHER" id="PTHR31025:SF30">
    <property type="entry name" value="SI:DKEY-15H8.17"/>
    <property type="match status" value="1"/>
</dbReference>
<dbReference type="Proteomes" id="UP000515129">
    <property type="component" value="Chromosome 26"/>
</dbReference>
<evidence type="ECO:0000313" key="2">
    <source>
        <dbReference type="Proteomes" id="UP000515129"/>
    </source>
</evidence>
<accession>A0A6P6JIN7</accession>
<dbReference type="KEGG" id="caua:113044133"/>
<gene>
    <name evidence="3 4 5" type="primary">LOC113044133</name>
</gene>
<dbReference type="RefSeq" id="XP_026059552.1">
    <property type="nucleotide sequence ID" value="XM_026203767.1"/>
</dbReference>
<proteinExistence type="predicted"/>
<dbReference type="RefSeq" id="XP_026059551.1">
    <property type="nucleotide sequence ID" value="XM_026203766.1"/>
</dbReference>
<feature type="region of interest" description="Disordered" evidence="1">
    <location>
        <begin position="82"/>
        <end position="122"/>
    </location>
</feature>
<sequence length="537" mass="60222">MSALVGELREIILRALPSNDENTTQLLIDKLVGSGLESKDDLQFVQQEDISDILPTIKLRKLLNAFKMESETVTLDLTTMQHTPSLSAGSSSPQPCSSNMSVTTDGGSSSLENSQPSTSHFRKSWSNTFQVPWQLMPAEIQSALSSGKRPSPPARRQMVRVLADEMRKFEPTPTRAQCLTICKAIVHQYPQSFADQLHDGRVVGEGYSSLLAQIKNRIDNLSRATSFRQHRSAASGLKRGPTDTYGCTRFQPDLPLDETDVSIETKRKKLEDLFCQEGAKGAEKAEVEKLMETTFCLQRSQINSVPAPSVAELMEKWPYLFFQKGLFAHFELLTDINVLRALELSMEECGKSILEFFKSKPTNSEVKSILSKDEPIDSTYQIVQLLMAHFMEKQDGLILQENMSATPADLEKMGNLPVSPRLILLGDNPGQWMKQWMISLEGRIICEGVQPTFISGLAALFSSYYIFNLQYQEEAASTLEFLQRRFVGINPEKGTKAARGKVMSKKSGKTVQKKTITVSNKVSNLLKRLMDFEWHFI</sequence>
<evidence type="ECO:0000313" key="5">
    <source>
        <dbReference type="RefSeq" id="XP_026059553.1"/>
    </source>
</evidence>
<keyword evidence="2" id="KW-1185">Reference proteome</keyword>
<feature type="compositionally biased region" description="Low complexity" evidence="1">
    <location>
        <begin position="84"/>
        <end position="101"/>
    </location>
</feature>
<evidence type="ECO:0000313" key="3">
    <source>
        <dbReference type="RefSeq" id="XP_026059551.1"/>
    </source>
</evidence>
<reference evidence="3 4" key="1">
    <citation type="submission" date="2025-04" db="UniProtKB">
        <authorList>
            <consortium name="RefSeq"/>
        </authorList>
    </citation>
    <scope>IDENTIFICATION</scope>
    <source>
        <strain evidence="3 4">Wakin</strain>
        <tissue evidence="3 4">Muscle</tissue>
    </source>
</reference>
<dbReference type="PANTHER" id="PTHR31025">
    <property type="entry name" value="SI:CH211-196P9.1-RELATED"/>
    <property type="match status" value="1"/>
</dbReference>
<dbReference type="GeneID" id="113044133"/>
<protein>
    <submittedName>
        <fullName evidence="3 4">Uncharacterized protein LOC113044133</fullName>
    </submittedName>
</protein>